<dbReference type="FunFam" id="1.20.1280.290:FF:000009">
    <property type="entry name" value="PQ loop repeat family protein"/>
    <property type="match status" value="1"/>
</dbReference>
<dbReference type="AlphaFoldDB" id="A0A0C3NPH3"/>
<evidence type="ECO:0000256" key="3">
    <source>
        <dbReference type="ARBA" id="ARBA00022989"/>
    </source>
</evidence>
<evidence type="ECO:0000256" key="7">
    <source>
        <dbReference type="SAM" id="Phobius"/>
    </source>
</evidence>
<dbReference type="Proteomes" id="UP000054217">
    <property type="component" value="Unassembled WGS sequence"/>
</dbReference>
<dbReference type="Pfam" id="PF04193">
    <property type="entry name" value="PQ-loop"/>
    <property type="match status" value="2"/>
</dbReference>
<evidence type="ECO:0000256" key="1">
    <source>
        <dbReference type="ARBA" id="ARBA00004141"/>
    </source>
</evidence>
<dbReference type="GO" id="GO:0015174">
    <property type="term" value="F:basic amino acid transmembrane transporter activity"/>
    <property type="evidence" value="ECO:0007669"/>
    <property type="project" value="UniProtKB-ARBA"/>
</dbReference>
<evidence type="ECO:0000313" key="8">
    <source>
        <dbReference type="EMBL" id="KIO02770.1"/>
    </source>
</evidence>
<dbReference type="STRING" id="870435.A0A0C3NPH3"/>
<evidence type="ECO:0000256" key="2">
    <source>
        <dbReference type="ARBA" id="ARBA00022692"/>
    </source>
</evidence>
<dbReference type="GO" id="GO:0098852">
    <property type="term" value="C:lytic vacuole membrane"/>
    <property type="evidence" value="ECO:0007669"/>
    <property type="project" value="UniProtKB-ARBA"/>
</dbReference>
<dbReference type="FunCoup" id="A0A0C3NPH3">
    <property type="interactions" value="110"/>
</dbReference>
<name>A0A0C3NPH3_PISTI</name>
<feature type="transmembrane region" description="Helical" evidence="7">
    <location>
        <begin position="43"/>
        <end position="64"/>
    </location>
</feature>
<evidence type="ECO:0008006" key="10">
    <source>
        <dbReference type="Google" id="ProtNLM"/>
    </source>
</evidence>
<dbReference type="InterPro" id="IPR051415">
    <property type="entry name" value="LAAT-1"/>
</dbReference>
<comment type="similarity">
    <text evidence="5">Belongs to the laat-1 family.</text>
</comment>
<keyword evidence="3 7" id="KW-1133">Transmembrane helix</keyword>
<protein>
    <recommendedName>
        <fullName evidence="10">PQ-loop-domain-containing protein</fullName>
    </recommendedName>
</protein>
<accession>A0A0C3NPH3</accession>
<dbReference type="HOGENOM" id="CLU_019699_1_0_1"/>
<evidence type="ECO:0000256" key="4">
    <source>
        <dbReference type="ARBA" id="ARBA00023136"/>
    </source>
</evidence>
<dbReference type="EMBL" id="KN831980">
    <property type="protein sequence ID" value="KIO02770.1"/>
    <property type="molecule type" value="Genomic_DNA"/>
</dbReference>
<dbReference type="Gene3D" id="1.20.1280.290">
    <property type="match status" value="2"/>
</dbReference>
<keyword evidence="4 7" id="KW-0472">Membrane</keyword>
<dbReference type="PANTHER" id="PTHR16201:SF44">
    <property type="entry name" value="SEVEN TRANSMEMBRANE PROTEIN 1"/>
    <property type="match status" value="1"/>
</dbReference>
<feature type="transmembrane region" description="Helical" evidence="7">
    <location>
        <begin position="132"/>
        <end position="153"/>
    </location>
</feature>
<evidence type="ECO:0000313" key="9">
    <source>
        <dbReference type="Proteomes" id="UP000054217"/>
    </source>
</evidence>
<feature type="transmembrane region" description="Helical" evidence="7">
    <location>
        <begin position="70"/>
        <end position="91"/>
    </location>
</feature>
<reference evidence="9" key="2">
    <citation type="submission" date="2015-01" db="EMBL/GenBank/DDBJ databases">
        <title>Evolutionary Origins and Diversification of the Mycorrhizal Mutualists.</title>
        <authorList>
            <consortium name="DOE Joint Genome Institute"/>
            <consortium name="Mycorrhizal Genomics Consortium"/>
            <person name="Kohler A."/>
            <person name="Kuo A."/>
            <person name="Nagy L.G."/>
            <person name="Floudas D."/>
            <person name="Copeland A."/>
            <person name="Barry K.W."/>
            <person name="Cichocki N."/>
            <person name="Veneault-Fourrey C."/>
            <person name="LaButti K."/>
            <person name="Lindquist E.A."/>
            <person name="Lipzen A."/>
            <person name="Lundell T."/>
            <person name="Morin E."/>
            <person name="Murat C."/>
            <person name="Riley R."/>
            <person name="Ohm R."/>
            <person name="Sun H."/>
            <person name="Tunlid A."/>
            <person name="Henrissat B."/>
            <person name="Grigoriev I.V."/>
            <person name="Hibbett D.S."/>
            <person name="Martin F."/>
        </authorList>
    </citation>
    <scope>NUCLEOTIDE SEQUENCE [LARGE SCALE GENOMIC DNA]</scope>
    <source>
        <strain evidence="9">Marx 270</strain>
    </source>
</reference>
<gene>
    <name evidence="8" type="ORF">M404DRAFT_1002003</name>
</gene>
<evidence type="ECO:0000256" key="5">
    <source>
        <dbReference type="ARBA" id="ARBA00038039"/>
    </source>
</evidence>
<dbReference type="PANTHER" id="PTHR16201">
    <property type="entry name" value="SEVEN TRANSMEMBRANE PROTEIN 1-RELATED"/>
    <property type="match status" value="1"/>
</dbReference>
<dbReference type="InterPro" id="IPR006603">
    <property type="entry name" value="PQ-loop_rpt"/>
</dbReference>
<keyword evidence="9" id="KW-1185">Reference proteome</keyword>
<organism evidence="8 9">
    <name type="scientific">Pisolithus tinctorius Marx 270</name>
    <dbReference type="NCBI Taxonomy" id="870435"/>
    <lineage>
        <taxon>Eukaryota</taxon>
        <taxon>Fungi</taxon>
        <taxon>Dikarya</taxon>
        <taxon>Basidiomycota</taxon>
        <taxon>Agaricomycotina</taxon>
        <taxon>Agaricomycetes</taxon>
        <taxon>Agaricomycetidae</taxon>
        <taxon>Boletales</taxon>
        <taxon>Sclerodermatineae</taxon>
        <taxon>Pisolithaceae</taxon>
        <taxon>Pisolithus</taxon>
    </lineage>
</organism>
<keyword evidence="2 7" id="KW-0812">Transmembrane</keyword>
<feature type="transmembrane region" description="Helical" evidence="7">
    <location>
        <begin position="209"/>
        <end position="229"/>
    </location>
</feature>
<dbReference type="InParanoid" id="A0A0C3NPH3"/>
<sequence length="251" mass="27940">MTMLGDWDVTSNILGSISTACWIIVYSPQLIENYQLQSGEGLSLLFIYIWVLGDLCNFAGAVIGQLVPTVIILAVYYTICDSTLLFQVYYYRWKRKAQRTAALNGCPSEQSCLLEERTSACRERRRAPLSQIFLRYTAAAVIVALAGSGTYFISKVIDHGSSSYPSLETSVELETQILGWTSAISYIGARIPQIYKNVQTRCEGLAPGLFYFAILGNITYTLSICVVSMDRDYLIRNASWLAGTWIVNGEP</sequence>
<comment type="subcellular location">
    <subcellularLocation>
        <location evidence="1">Membrane</location>
        <topology evidence="1">Multi-pass membrane protein</topology>
    </subcellularLocation>
</comment>
<dbReference type="OrthoDB" id="8048523at2759"/>
<proteinExistence type="inferred from homology"/>
<dbReference type="SMART" id="SM00679">
    <property type="entry name" value="CTNS"/>
    <property type="match status" value="2"/>
</dbReference>
<evidence type="ECO:0000256" key="6">
    <source>
        <dbReference type="ARBA" id="ARBA00050768"/>
    </source>
</evidence>
<comment type="catalytic activity">
    <reaction evidence="6">
        <text>L-histidine(out) + L-arginine(in) = L-histidine(in) + L-arginine(out)</text>
        <dbReference type="Rhea" id="RHEA:71063"/>
        <dbReference type="ChEBI" id="CHEBI:32682"/>
        <dbReference type="ChEBI" id="CHEBI:57595"/>
    </reaction>
</comment>
<reference evidence="8 9" key="1">
    <citation type="submission" date="2014-04" db="EMBL/GenBank/DDBJ databases">
        <authorList>
            <consortium name="DOE Joint Genome Institute"/>
            <person name="Kuo A."/>
            <person name="Kohler A."/>
            <person name="Costa M.D."/>
            <person name="Nagy L.G."/>
            <person name="Floudas D."/>
            <person name="Copeland A."/>
            <person name="Barry K.W."/>
            <person name="Cichocki N."/>
            <person name="Veneault-Fourrey C."/>
            <person name="LaButti K."/>
            <person name="Lindquist E.A."/>
            <person name="Lipzen A."/>
            <person name="Lundell T."/>
            <person name="Morin E."/>
            <person name="Murat C."/>
            <person name="Sun H."/>
            <person name="Tunlid A."/>
            <person name="Henrissat B."/>
            <person name="Grigoriev I.V."/>
            <person name="Hibbett D.S."/>
            <person name="Martin F."/>
            <person name="Nordberg H.P."/>
            <person name="Cantor M.N."/>
            <person name="Hua S.X."/>
        </authorList>
    </citation>
    <scope>NUCLEOTIDE SEQUENCE [LARGE SCALE GENOMIC DNA]</scope>
    <source>
        <strain evidence="8 9">Marx 270</strain>
    </source>
</reference>
<dbReference type="GO" id="GO:0034486">
    <property type="term" value="P:vacuolar transmembrane transport"/>
    <property type="evidence" value="ECO:0007669"/>
    <property type="project" value="UniProtKB-ARBA"/>
</dbReference>